<dbReference type="EMBL" id="HG711431">
    <property type="protein sequence ID" value="CDJ49019.1"/>
    <property type="molecule type" value="Genomic_DNA"/>
</dbReference>
<feature type="region of interest" description="Disordered" evidence="1">
    <location>
        <begin position="1"/>
        <end position="24"/>
    </location>
</feature>
<accession>U6LKF1</accession>
<reference evidence="2" key="2">
    <citation type="submission" date="2013-10" db="EMBL/GenBank/DDBJ databases">
        <authorList>
            <person name="Aslett M."/>
        </authorList>
    </citation>
    <scope>NUCLEOTIDE SEQUENCE [LARGE SCALE GENOMIC DNA]</scope>
    <source>
        <strain evidence="2">Houghton</strain>
    </source>
</reference>
<dbReference type="AlphaFoldDB" id="U6LKF1"/>
<sequence length="182" mass="19896">MEQHNCAPKSDNNQPRAIEEDTEADGCKRLDNDVDIEEKFDFVGCEQIFAGDEEPFRGPFRLKDGLFFSLRSVVLGQEFLMANKISHIVAIEDAPGQPFEDSEGTVASDTSTVMAPPRILTLNWQSKESSGGQPILKQKLSDLATAVHFIDEAVQQGGSCLVHSVDDLTTAATAAMAYFTVK</sequence>
<evidence type="ECO:0000313" key="3">
    <source>
        <dbReference type="Proteomes" id="UP000030750"/>
    </source>
</evidence>
<dbReference type="Gene3D" id="3.90.190.10">
    <property type="entry name" value="Protein tyrosine phosphatase superfamily"/>
    <property type="match status" value="1"/>
</dbReference>
<dbReference type="OrthoDB" id="10252009at2759"/>
<protein>
    <submittedName>
        <fullName evidence="2">Uncharacterized protein</fullName>
    </submittedName>
</protein>
<evidence type="ECO:0000256" key="1">
    <source>
        <dbReference type="SAM" id="MobiDB-lite"/>
    </source>
</evidence>
<evidence type="ECO:0000313" key="2">
    <source>
        <dbReference type="EMBL" id="CDJ49019.1"/>
    </source>
</evidence>
<reference evidence="2" key="1">
    <citation type="submission" date="2013-10" db="EMBL/GenBank/DDBJ databases">
        <title>Genomic analysis of the causative agents of coccidiosis in chickens.</title>
        <authorList>
            <person name="Reid A.J."/>
            <person name="Blake D."/>
            <person name="Billington K."/>
            <person name="Browne H."/>
            <person name="Dunn M."/>
            <person name="Hung S."/>
            <person name="Kawahara F."/>
            <person name="Miranda-Saavedra D."/>
            <person name="Mourier T."/>
            <person name="Nagra H."/>
            <person name="Otto T.D."/>
            <person name="Rawlings N."/>
            <person name="Sanchez A."/>
            <person name="Sanders M."/>
            <person name="Subramaniam C."/>
            <person name="Tay Y."/>
            <person name="Dear P."/>
            <person name="Doerig C."/>
            <person name="Gruber A."/>
            <person name="Parkinson J."/>
            <person name="Shirley M."/>
            <person name="Wan K.L."/>
            <person name="Berriman M."/>
            <person name="Tomley F."/>
            <person name="Pain A."/>
        </authorList>
    </citation>
    <scope>NUCLEOTIDE SEQUENCE [LARGE SCALE GENOMIC DNA]</scope>
    <source>
        <strain evidence="2">Houghton</strain>
    </source>
</reference>
<keyword evidence="3" id="KW-1185">Reference proteome</keyword>
<dbReference type="PANTHER" id="PTHR46653">
    <property type="entry name" value="SPECIFICITY PROTEIN PHOSPHATASE, PUTATIVE-RELATED"/>
    <property type="match status" value="1"/>
</dbReference>
<gene>
    <name evidence="2" type="ORF">EBH_0055580</name>
</gene>
<dbReference type="Proteomes" id="UP000030750">
    <property type="component" value="Unassembled WGS sequence"/>
</dbReference>
<dbReference type="InterPro" id="IPR029021">
    <property type="entry name" value="Prot-tyrosine_phosphatase-like"/>
</dbReference>
<organism evidence="2 3">
    <name type="scientific">Eimeria brunetti</name>
    <dbReference type="NCBI Taxonomy" id="51314"/>
    <lineage>
        <taxon>Eukaryota</taxon>
        <taxon>Sar</taxon>
        <taxon>Alveolata</taxon>
        <taxon>Apicomplexa</taxon>
        <taxon>Conoidasida</taxon>
        <taxon>Coccidia</taxon>
        <taxon>Eucoccidiorida</taxon>
        <taxon>Eimeriorina</taxon>
        <taxon>Eimeriidae</taxon>
        <taxon>Eimeria</taxon>
    </lineage>
</organism>
<dbReference type="VEuPathDB" id="ToxoDB:EBH_0055580"/>
<proteinExistence type="predicted"/>
<name>U6LKF1_9EIME</name>
<dbReference type="PANTHER" id="PTHR46653:SF1">
    <property type="entry name" value="SPECIFICITY PROTEIN PHOSPHATASE, PUTATIVE-RELATED"/>
    <property type="match status" value="1"/>
</dbReference>